<evidence type="ECO:0000313" key="2">
    <source>
        <dbReference type="EMBL" id="MBV4459722.1"/>
    </source>
</evidence>
<name>A0ABS6PI77_9PSED</name>
<dbReference type="Proteomes" id="UP000765224">
    <property type="component" value="Unassembled WGS sequence"/>
</dbReference>
<dbReference type="Pfam" id="PF02368">
    <property type="entry name" value="Big_2"/>
    <property type="match status" value="1"/>
</dbReference>
<dbReference type="EMBL" id="JAHSTS010000002">
    <property type="protein sequence ID" value="MBV4459722.1"/>
    <property type="molecule type" value="Genomic_DNA"/>
</dbReference>
<evidence type="ECO:0000313" key="3">
    <source>
        <dbReference type="Proteomes" id="UP000765224"/>
    </source>
</evidence>
<dbReference type="InterPro" id="IPR003343">
    <property type="entry name" value="Big_2"/>
</dbReference>
<protein>
    <submittedName>
        <fullName evidence="2">Ig-like domain-containing protein</fullName>
    </submittedName>
</protein>
<accession>A0ABS6PI77</accession>
<gene>
    <name evidence="2" type="ORF">KVG96_17350</name>
</gene>
<sequence length="1320" mass="141991">MTALRSYLPAPLTLVGAAPGFGVLALQPLFIAGMTRPIEDGDGGVSIAVVTDHDQGVMFVIDPWISMAEGDTVDVFLDRTVVYHHAVAANDVNQRLFFFVEASRFVPGWIEECYFLLHRAGEAAPDDPSVPLRLRVKLDRPAGIDKEPHKPGHSELKIVQLPQEVIEQGIDAEWAAKGVPMTIQRYPNIALRDTVQVKWGSVFLAPLVLTQAHVDGTEPIVVRAEQADILAGGDSSALLIAYEVHDEVWNYSEKWSLTTTVDVEAGASRLEAPIIKESVNGVIDLIQLNQQPVTVQIHVRTEDFAIGDTVTMTWTGTPLIGKPLVHTQSTVIANVPSILELRVPYEEVRALAKGSVDVFYVLTKRDGQPPLASKHAFANVIGDVYAYPAPVVREAVGDFLEPDVNHATVDIRYPGMADGDTVELIWEGTLASGTPYVHTEQFDVSRNDAEAKLITLYVMGEHIGLLANGRLDLWYRVTNDNAAYGVSESEHLLLKVQAIPATLPAPEVPEAIEGVLDPSRVFEKVTVRVGYTGTVKDDILTYYWTAVSAEISTSDWLPITTVSAGKPVNFRVDASFVTPSIGQYVKIRYTLKHAATGLLSYSATYELLIGQLVGELPPPEVLQANAGNLDPMDALAGVDVAVEYANMDPELDTIALKWRGTPGAGTSEDLELPADASGRVQFHLPASVVGPNIGRPVTVTYDVKRYNFWTSSKMLTLNVLRFQSPETQLPRPEVPQAVNQVLDLMAFAGNPDVLVKVWPYIALEQRLWLRLEGKALDGSDYRIVMLDGALITALQVSAGLQETLPRAELLKLDHASPASVVCKVAFDGDVQEHTAIEFPRLNLTIRTRYDYLTPVITGVADQWRPLDNGDVTYNTQVTVTGTATRGQKVEILDGANSYGSADVASGGTGSEGVWSKVLNNLTVKAYHITARALYDANPVASQPWAFTVAVANVPVISNVTDSRGTVANGATTYDRSVTVRGTASPGQKVQLLDGTQALGEPLADGQGDWSHVVTGLTVKAYNLTAKALYGDGPVSAPPRTFVVAEHIAPTLTSVRDSNGEVPQGGRTTRTTVTLQGGVTPDHEVQIHDNNVPKHTVRAVGNVWNTTLNVALGAHSITAKAVSTGQVSNARSFTVVSPLSFNTSPVTLSGKIYLLPAYPNLLPAFGPGTSVRHQASNGQPPYTYTSSNQAVAVVDSTGLVTVRGRGTASITAKDATNQSLSYSVSVSGVIHVFGVGAGTWAQMSSAASNLGAHIPNADEMHEIQRSYGGRWPMGSNFYWSSTPTSYFLKPAKVTVHLVTGARSAAIVNSFFNNHALGVGIR</sequence>
<proteinExistence type="predicted"/>
<dbReference type="RefSeq" id="WP_217893195.1">
    <property type="nucleotide sequence ID" value="NZ_JAHSTS010000002.1"/>
</dbReference>
<feature type="domain" description="BIG2" evidence="1">
    <location>
        <begin position="1179"/>
        <end position="1218"/>
    </location>
</feature>
<reference evidence="2 3" key="1">
    <citation type="submission" date="2021-06" db="EMBL/GenBank/DDBJ databases">
        <title>Updating the genus Pseudomonas: Description of 43 new species and partition of the Pseudomonas putida group.</title>
        <authorList>
            <person name="Girard L."/>
            <person name="Lood C."/>
            <person name="Vandamme P."/>
            <person name="Rokni-Zadeh H."/>
            <person name="Van Noort V."/>
            <person name="Hofte M."/>
            <person name="Lavigne R."/>
            <person name="De Mot R."/>
        </authorList>
    </citation>
    <scope>NUCLEOTIDE SEQUENCE [LARGE SCALE GENOMIC DNA]</scope>
    <source>
        <strain evidence="2 3">COR58</strain>
    </source>
</reference>
<evidence type="ECO:0000259" key="1">
    <source>
        <dbReference type="Pfam" id="PF02368"/>
    </source>
</evidence>
<keyword evidence="3" id="KW-1185">Reference proteome</keyword>
<organism evidence="2 3">
    <name type="scientific">Pseudomonas ekonensis</name>
    <dbReference type="NCBI Taxonomy" id="2842353"/>
    <lineage>
        <taxon>Bacteria</taxon>
        <taxon>Pseudomonadati</taxon>
        <taxon>Pseudomonadota</taxon>
        <taxon>Gammaproteobacteria</taxon>
        <taxon>Pseudomonadales</taxon>
        <taxon>Pseudomonadaceae</taxon>
        <taxon>Pseudomonas</taxon>
    </lineage>
</organism>
<comment type="caution">
    <text evidence="2">The sequence shown here is derived from an EMBL/GenBank/DDBJ whole genome shotgun (WGS) entry which is preliminary data.</text>
</comment>